<dbReference type="RefSeq" id="WP_118764095.1">
    <property type="nucleotide sequence ID" value="NZ_CABJCF010000001.1"/>
</dbReference>
<evidence type="ECO:0000256" key="1">
    <source>
        <dbReference type="ARBA" id="ARBA00003543"/>
    </source>
</evidence>
<dbReference type="GO" id="GO:0046933">
    <property type="term" value="F:proton-transporting ATP synthase activity, rotational mechanism"/>
    <property type="evidence" value="ECO:0007669"/>
    <property type="project" value="UniProtKB-UniRule"/>
</dbReference>
<evidence type="ECO:0000256" key="2">
    <source>
        <dbReference type="ARBA" id="ARBA00004202"/>
    </source>
</evidence>
<comment type="function">
    <text evidence="1 11">Produces ATP from ADP in the presence of a proton gradient across the membrane.</text>
</comment>
<dbReference type="GO" id="GO:0045259">
    <property type="term" value="C:proton-transporting ATP synthase complex"/>
    <property type="evidence" value="ECO:0007669"/>
    <property type="project" value="UniProtKB-KW"/>
</dbReference>
<keyword evidence="6 11" id="KW-0375">Hydrogen ion transport</keyword>
<dbReference type="CDD" id="cd12152">
    <property type="entry name" value="F1-ATPase_delta"/>
    <property type="match status" value="1"/>
</dbReference>
<evidence type="ECO:0000256" key="12">
    <source>
        <dbReference type="RuleBase" id="RU003656"/>
    </source>
</evidence>
<evidence type="ECO:0000313" key="16">
    <source>
        <dbReference type="Proteomes" id="UP000284731"/>
    </source>
</evidence>
<comment type="subcellular location">
    <subcellularLocation>
        <location evidence="2 11">Cell membrane</location>
        <topology evidence="2 11">Peripheral membrane protein</topology>
    </subcellularLocation>
</comment>
<evidence type="ECO:0000256" key="10">
    <source>
        <dbReference type="ARBA" id="ARBA00023310"/>
    </source>
</evidence>
<name>A0A412PHE0_9FIRM</name>
<dbReference type="SUPFAM" id="SSF46604">
    <property type="entry name" value="Epsilon subunit of F1F0-ATP synthase C-terminal domain"/>
    <property type="match status" value="1"/>
</dbReference>
<dbReference type="InterPro" id="IPR020547">
    <property type="entry name" value="ATP_synth_F1_esu_C"/>
</dbReference>
<keyword evidence="10 11" id="KW-0066">ATP synthesis</keyword>
<evidence type="ECO:0000256" key="9">
    <source>
        <dbReference type="ARBA" id="ARBA00023196"/>
    </source>
</evidence>
<evidence type="ECO:0000256" key="7">
    <source>
        <dbReference type="ARBA" id="ARBA00023065"/>
    </source>
</evidence>
<evidence type="ECO:0000256" key="3">
    <source>
        <dbReference type="ARBA" id="ARBA00005712"/>
    </source>
</evidence>
<dbReference type="AlphaFoldDB" id="A0A412PHE0"/>
<dbReference type="HAMAP" id="MF_00530">
    <property type="entry name" value="ATP_synth_epsil_bac"/>
    <property type="match status" value="1"/>
</dbReference>
<dbReference type="InterPro" id="IPR020546">
    <property type="entry name" value="ATP_synth_F1_dsu/esu_N"/>
</dbReference>
<keyword evidence="9 11" id="KW-0139">CF(1)</keyword>
<dbReference type="PANTHER" id="PTHR13822">
    <property type="entry name" value="ATP SYNTHASE DELTA/EPSILON CHAIN"/>
    <property type="match status" value="1"/>
</dbReference>
<keyword evidence="8 11" id="KW-0472">Membrane</keyword>
<comment type="caution">
    <text evidence="15">The sequence shown here is derived from an EMBL/GenBank/DDBJ whole genome shotgun (WGS) entry which is preliminary data.</text>
</comment>
<evidence type="ECO:0000256" key="5">
    <source>
        <dbReference type="ARBA" id="ARBA00022475"/>
    </source>
</evidence>
<dbReference type="GO" id="GO:0016787">
    <property type="term" value="F:hydrolase activity"/>
    <property type="evidence" value="ECO:0007669"/>
    <property type="project" value="UniProtKB-KW"/>
</dbReference>
<evidence type="ECO:0000313" key="15">
    <source>
        <dbReference type="EMBL" id="RGT57583.1"/>
    </source>
</evidence>
<dbReference type="FunFam" id="1.20.5.440:FF:000001">
    <property type="entry name" value="ATP synthase epsilon chain"/>
    <property type="match status" value="1"/>
</dbReference>
<proteinExistence type="inferred from homology"/>
<comment type="similarity">
    <text evidence="3 11 12">Belongs to the ATPase epsilon chain family.</text>
</comment>
<dbReference type="Gene3D" id="1.20.5.440">
    <property type="entry name" value="ATP synthase delta/epsilon subunit, C-terminal domain"/>
    <property type="match status" value="1"/>
</dbReference>
<dbReference type="InterPro" id="IPR036794">
    <property type="entry name" value="ATP_F1_dsu/esu_C_sf"/>
</dbReference>
<evidence type="ECO:0000256" key="6">
    <source>
        <dbReference type="ARBA" id="ARBA00022781"/>
    </source>
</evidence>
<evidence type="ECO:0000256" key="8">
    <source>
        <dbReference type="ARBA" id="ARBA00023136"/>
    </source>
</evidence>
<comment type="subunit">
    <text evidence="11 12">F-type ATPases have 2 components, CF(1) - the catalytic core - and CF(0) - the membrane proton channel. CF(1) has five subunits: alpha(3), beta(3), gamma(1), delta(1), epsilon(1). CF(0) has three main subunits: a, b and c.</text>
</comment>
<evidence type="ECO:0000259" key="13">
    <source>
        <dbReference type="Pfam" id="PF00401"/>
    </source>
</evidence>
<gene>
    <name evidence="11 15" type="primary">atpC</name>
    <name evidence="15" type="ORF">DWX20_00605</name>
</gene>
<evidence type="ECO:0000256" key="4">
    <source>
        <dbReference type="ARBA" id="ARBA00022448"/>
    </source>
</evidence>
<dbReference type="GO" id="GO:0005886">
    <property type="term" value="C:plasma membrane"/>
    <property type="evidence" value="ECO:0007669"/>
    <property type="project" value="UniProtKB-SubCell"/>
</dbReference>
<dbReference type="Gene3D" id="2.60.15.10">
    <property type="entry name" value="F0F1 ATP synthase delta/epsilon subunit, N-terminal"/>
    <property type="match status" value="1"/>
</dbReference>
<dbReference type="SUPFAM" id="SSF51344">
    <property type="entry name" value="Epsilon subunit of F1F0-ATP synthase N-terminal domain"/>
    <property type="match status" value="1"/>
</dbReference>
<dbReference type="EMBL" id="QRWX01000001">
    <property type="protein sequence ID" value="RGT57583.1"/>
    <property type="molecule type" value="Genomic_DNA"/>
</dbReference>
<keyword evidence="5 11" id="KW-1003">Cell membrane</keyword>
<organism evidence="15 16">
    <name type="scientific">Solobacterium moorei</name>
    <dbReference type="NCBI Taxonomy" id="102148"/>
    <lineage>
        <taxon>Bacteria</taxon>
        <taxon>Bacillati</taxon>
        <taxon>Bacillota</taxon>
        <taxon>Erysipelotrichia</taxon>
        <taxon>Erysipelotrichales</taxon>
        <taxon>Erysipelotrichaceae</taxon>
        <taxon>Solobacterium</taxon>
    </lineage>
</organism>
<keyword evidence="4 11" id="KW-0813">Transport</keyword>
<accession>A0A412PHE0</accession>
<dbReference type="Proteomes" id="UP000284731">
    <property type="component" value="Unassembled WGS sequence"/>
</dbReference>
<keyword evidence="15" id="KW-0378">Hydrolase</keyword>
<dbReference type="GO" id="GO:0005524">
    <property type="term" value="F:ATP binding"/>
    <property type="evidence" value="ECO:0007669"/>
    <property type="project" value="UniProtKB-UniRule"/>
</dbReference>
<feature type="domain" description="ATP synthase F1 complex delta/epsilon subunit N-terminal" evidence="14">
    <location>
        <begin position="4"/>
        <end position="81"/>
    </location>
</feature>
<dbReference type="Pfam" id="PF02823">
    <property type="entry name" value="ATP-synt_DE_N"/>
    <property type="match status" value="1"/>
</dbReference>
<evidence type="ECO:0000259" key="14">
    <source>
        <dbReference type="Pfam" id="PF02823"/>
    </source>
</evidence>
<dbReference type="InterPro" id="IPR036771">
    <property type="entry name" value="ATPsynth_dsu/esu_N"/>
</dbReference>
<dbReference type="PANTHER" id="PTHR13822:SF10">
    <property type="entry name" value="ATP SYNTHASE EPSILON CHAIN, CHLOROPLASTIC"/>
    <property type="match status" value="1"/>
</dbReference>
<evidence type="ECO:0000256" key="11">
    <source>
        <dbReference type="HAMAP-Rule" id="MF_00530"/>
    </source>
</evidence>
<sequence length="131" mass="14859">MSMIHCRIVTPHGVYKDLDTSILNIETQDGQRGILPEHMPIVTMLRIGKMTTVEFGKRMEYAVTGGLFYFRDNSAEIMVDAIENKDEIDVERAIAAKIRAEQRLQSNDKNVDQVRAEIALKKALNRLNVKG</sequence>
<keyword evidence="7 11" id="KW-0406">Ion transport</keyword>
<reference evidence="15 16" key="1">
    <citation type="submission" date="2018-08" db="EMBL/GenBank/DDBJ databases">
        <title>A genome reference for cultivated species of the human gut microbiota.</title>
        <authorList>
            <person name="Zou Y."/>
            <person name="Xue W."/>
            <person name="Luo G."/>
        </authorList>
    </citation>
    <scope>NUCLEOTIDE SEQUENCE [LARGE SCALE GENOMIC DNA]</scope>
    <source>
        <strain evidence="15 16">AF18-46</strain>
    </source>
</reference>
<dbReference type="NCBIfam" id="TIGR01216">
    <property type="entry name" value="ATP_synt_epsi"/>
    <property type="match status" value="1"/>
</dbReference>
<dbReference type="InterPro" id="IPR001469">
    <property type="entry name" value="ATP_synth_F1_dsu/esu"/>
</dbReference>
<feature type="domain" description="ATP synthase epsilon subunit C-terminal" evidence="13">
    <location>
        <begin position="86"/>
        <end position="130"/>
    </location>
</feature>
<protein>
    <recommendedName>
        <fullName evidence="11">ATP synthase epsilon chain</fullName>
    </recommendedName>
    <alternativeName>
        <fullName evidence="11">ATP synthase F1 sector epsilon subunit</fullName>
    </alternativeName>
    <alternativeName>
        <fullName evidence="11">F-ATPase epsilon subunit</fullName>
    </alternativeName>
</protein>
<dbReference type="Pfam" id="PF00401">
    <property type="entry name" value="ATP-synt_DE"/>
    <property type="match status" value="1"/>
</dbReference>